<dbReference type="InterPro" id="IPR036918">
    <property type="entry name" value="Pyrv_Knase_C_sf"/>
</dbReference>
<evidence type="ECO:0000256" key="16">
    <source>
        <dbReference type="RuleBase" id="RU000504"/>
    </source>
</evidence>
<dbReference type="Pfam" id="PF00224">
    <property type="entry name" value="PK"/>
    <property type="match status" value="1"/>
</dbReference>
<dbReference type="HOGENOM" id="CLU_015439_0_2_10"/>
<sequence length="488" mass="54026">MADFAQFSRPMSKKTKIVATIGPASETKEQLLALAKAGVNVFRLNFSHGTHEDHLMRLTRIRELNAEYNLHLCILQDLQGPKIRIGNVESKDGVTIVAGQELVFTNDDIIGTAERVSTPYKNMYRDVHPGERILMDDGKLEVRVLRKEGTDVVTEVVYGGSMKSKKGVNLPNTKVSMPAVTEKDWADLEFGLENDAEWIALSFVREASEIIEIKEYIKSKGKKSRVIAKIEKPEAIQNIDEIIAATDGLMVARGDLGVELPAEEVPMIQKMLVEKCNRAAKPVIVATQMLESMIDAPRPTRAEINDIANSVMDGADAVMLSAETASGKYPVLAVESMANTIRQVEQSTDKIYYRYHAQVNEQPSENVINDNVVMSACRLARDTKAKAIIGITNSGYTAVRLSHHRPKADLFVFSNDAQLRNTLGLYWGVQVIPYEPDLNLTIDQTVEGIKQTLVGQGQLNSGDIFINTLSMPLTQARRTNTVKLSTVD</sequence>
<evidence type="ECO:0000259" key="18">
    <source>
        <dbReference type="Pfam" id="PF02887"/>
    </source>
</evidence>
<evidence type="ECO:0000256" key="15">
    <source>
        <dbReference type="NCBIfam" id="TIGR01064"/>
    </source>
</evidence>
<dbReference type="SUPFAM" id="SSF51621">
    <property type="entry name" value="Phosphoenolpyruvate/pyruvate domain"/>
    <property type="match status" value="1"/>
</dbReference>
<comment type="similarity">
    <text evidence="4 16">Belongs to the pyruvate kinase family.</text>
</comment>
<dbReference type="NCBIfam" id="NF004491">
    <property type="entry name" value="PRK05826.1"/>
    <property type="match status" value="1"/>
</dbReference>
<dbReference type="EC" id="2.7.1.40" evidence="5 15"/>
<evidence type="ECO:0000256" key="3">
    <source>
        <dbReference type="ARBA" id="ARBA00004997"/>
    </source>
</evidence>
<dbReference type="InterPro" id="IPR015806">
    <property type="entry name" value="Pyrv_Knase_insert_dom_sf"/>
</dbReference>
<evidence type="ECO:0000256" key="5">
    <source>
        <dbReference type="ARBA" id="ARBA00012142"/>
    </source>
</evidence>
<dbReference type="InterPro" id="IPR001697">
    <property type="entry name" value="Pyr_Knase"/>
</dbReference>
<evidence type="ECO:0000256" key="1">
    <source>
        <dbReference type="ARBA" id="ARBA00001946"/>
    </source>
</evidence>
<dbReference type="InterPro" id="IPR015793">
    <property type="entry name" value="Pyrv_Knase_brl"/>
</dbReference>
<evidence type="ECO:0000256" key="12">
    <source>
        <dbReference type="ARBA" id="ARBA00022842"/>
    </source>
</evidence>
<dbReference type="STRING" id="504472.Slin_4063"/>
<dbReference type="SUPFAM" id="SSF52935">
    <property type="entry name" value="PK C-terminal domain-like"/>
    <property type="match status" value="1"/>
</dbReference>
<organism evidence="19 20">
    <name type="scientific">Spirosoma linguale (strain ATCC 33905 / DSM 74 / LMG 10896 / Claus 1)</name>
    <dbReference type="NCBI Taxonomy" id="504472"/>
    <lineage>
        <taxon>Bacteria</taxon>
        <taxon>Pseudomonadati</taxon>
        <taxon>Bacteroidota</taxon>
        <taxon>Cytophagia</taxon>
        <taxon>Cytophagales</taxon>
        <taxon>Cytophagaceae</taxon>
        <taxon>Spirosoma</taxon>
    </lineage>
</organism>
<comment type="cofactor">
    <cofactor evidence="1">
        <name>Mg(2+)</name>
        <dbReference type="ChEBI" id="CHEBI:18420"/>
    </cofactor>
</comment>
<dbReference type="FunFam" id="2.40.33.10:FF:000001">
    <property type="entry name" value="Pyruvate kinase"/>
    <property type="match status" value="1"/>
</dbReference>
<dbReference type="InterPro" id="IPR015813">
    <property type="entry name" value="Pyrv/PenolPyrv_kinase-like_dom"/>
</dbReference>
<keyword evidence="14 19" id="KW-0670">Pyruvate</keyword>
<protein>
    <recommendedName>
        <fullName evidence="6 15">Pyruvate kinase</fullName>
        <ecNumber evidence="5 15">2.7.1.40</ecNumber>
    </recommendedName>
</protein>
<dbReference type="GO" id="GO:0030955">
    <property type="term" value="F:potassium ion binding"/>
    <property type="evidence" value="ECO:0007669"/>
    <property type="project" value="UniProtKB-UniRule"/>
</dbReference>
<dbReference type="SUPFAM" id="SSF50800">
    <property type="entry name" value="PK beta-barrel domain-like"/>
    <property type="match status" value="1"/>
</dbReference>
<dbReference type="PANTHER" id="PTHR11817">
    <property type="entry name" value="PYRUVATE KINASE"/>
    <property type="match status" value="1"/>
</dbReference>
<reference evidence="19 20" key="1">
    <citation type="journal article" date="2010" name="Stand. Genomic Sci.">
        <title>Complete genome sequence of Spirosoma linguale type strain (1).</title>
        <authorList>
            <person name="Lail K."/>
            <person name="Sikorski J."/>
            <person name="Saunders E."/>
            <person name="Lapidus A."/>
            <person name="Glavina Del Rio T."/>
            <person name="Copeland A."/>
            <person name="Tice H."/>
            <person name="Cheng J.-F."/>
            <person name="Lucas S."/>
            <person name="Nolan M."/>
            <person name="Bruce D."/>
            <person name="Goodwin L."/>
            <person name="Pitluck S."/>
            <person name="Ivanova N."/>
            <person name="Mavromatis K."/>
            <person name="Ovchinnikova G."/>
            <person name="Pati A."/>
            <person name="Chen A."/>
            <person name="Palaniappan K."/>
            <person name="Land M."/>
            <person name="Hauser L."/>
            <person name="Chang Y.-J."/>
            <person name="Jeffries C.D."/>
            <person name="Chain P."/>
            <person name="Brettin T."/>
            <person name="Detter J.C."/>
            <person name="Schuetze A."/>
            <person name="Rohde M."/>
            <person name="Tindall B.J."/>
            <person name="Goeker M."/>
            <person name="Bristow J."/>
            <person name="Eisen J.A."/>
            <person name="Markowitz V."/>
            <person name="Hugenholtz P."/>
            <person name="Kyrpides N.C."/>
            <person name="Klenk H.-P."/>
            <person name="Chen F."/>
        </authorList>
    </citation>
    <scope>NUCLEOTIDE SEQUENCE [LARGE SCALE GENOMIC DNA]</scope>
    <source>
        <strain evidence="20">ATCC 33905 / DSM 74 / LMG 10896 / Claus 1</strain>
    </source>
</reference>
<evidence type="ECO:0000256" key="8">
    <source>
        <dbReference type="ARBA" id="ARBA00022723"/>
    </source>
</evidence>
<evidence type="ECO:0000256" key="2">
    <source>
        <dbReference type="ARBA" id="ARBA00001958"/>
    </source>
</evidence>
<dbReference type="InterPro" id="IPR015795">
    <property type="entry name" value="Pyrv_Knase_C"/>
</dbReference>
<dbReference type="InterPro" id="IPR040442">
    <property type="entry name" value="Pyrv_kinase-like_dom_sf"/>
</dbReference>
<evidence type="ECO:0000313" key="19">
    <source>
        <dbReference type="EMBL" id="ADB40050.1"/>
    </source>
</evidence>
<keyword evidence="11" id="KW-0067">ATP-binding</keyword>
<keyword evidence="7 16" id="KW-0808">Transferase</keyword>
<keyword evidence="20" id="KW-1185">Reference proteome</keyword>
<dbReference type="Pfam" id="PF02887">
    <property type="entry name" value="PK_C"/>
    <property type="match status" value="1"/>
</dbReference>
<dbReference type="PRINTS" id="PR01050">
    <property type="entry name" value="PYRUVTKNASE"/>
</dbReference>
<dbReference type="GO" id="GO:0016301">
    <property type="term" value="F:kinase activity"/>
    <property type="evidence" value="ECO:0007669"/>
    <property type="project" value="UniProtKB-KW"/>
</dbReference>
<comment type="catalytic activity">
    <reaction evidence="16">
        <text>pyruvate + ATP = phosphoenolpyruvate + ADP + H(+)</text>
        <dbReference type="Rhea" id="RHEA:18157"/>
        <dbReference type="ChEBI" id="CHEBI:15361"/>
        <dbReference type="ChEBI" id="CHEBI:15378"/>
        <dbReference type="ChEBI" id="CHEBI:30616"/>
        <dbReference type="ChEBI" id="CHEBI:58702"/>
        <dbReference type="ChEBI" id="CHEBI:456216"/>
        <dbReference type="EC" id="2.7.1.40"/>
    </reaction>
</comment>
<proteinExistence type="inferred from homology"/>
<comment type="cofactor">
    <cofactor evidence="2">
        <name>K(+)</name>
        <dbReference type="ChEBI" id="CHEBI:29103"/>
    </cofactor>
</comment>
<keyword evidence="13 16" id="KW-0324">Glycolysis</keyword>
<evidence type="ECO:0000256" key="14">
    <source>
        <dbReference type="ARBA" id="ARBA00023317"/>
    </source>
</evidence>
<gene>
    <name evidence="19" type="ordered locus">Slin_4063</name>
</gene>
<dbReference type="Gene3D" id="2.40.33.10">
    <property type="entry name" value="PK beta-barrel domain-like"/>
    <property type="match status" value="1"/>
</dbReference>
<dbReference type="GO" id="GO:0000287">
    <property type="term" value="F:magnesium ion binding"/>
    <property type="evidence" value="ECO:0007669"/>
    <property type="project" value="UniProtKB-UniRule"/>
</dbReference>
<evidence type="ECO:0000256" key="4">
    <source>
        <dbReference type="ARBA" id="ARBA00008663"/>
    </source>
</evidence>
<feature type="domain" description="Pyruvate kinase barrel" evidence="17">
    <location>
        <begin position="13"/>
        <end position="334"/>
    </location>
</feature>
<dbReference type="NCBIfam" id="NF004978">
    <property type="entry name" value="PRK06354.1"/>
    <property type="match status" value="1"/>
</dbReference>
<dbReference type="GO" id="GO:0004743">
    <property type="term" value="F:pyruvate kinase activity"/>
    <property type="evidence" value="ECO:0007669"/>
    <property type="project" value="UniProtKB-UniRule"/>
</dbReference>
<dbReference type="GO" id="GO:0005524">
    <property type="term" value="F:ATP binding"/>
    <property type="evidence" value="ECO:0007669"/>
    <property type="project" value="UniProtKB-KW"/>
</dbReference>
<dbReference type="EMBL" id="CP001769">
    <property type="protein sequence ID" value="ADB40050.1"/>
    <property type="molecule type" value="Genomic_DNA"/>
</dbReference>
<dbReference type="eggNOG" id="COG0469">
    <property type="taxonomic scope" value="Bacteria"/>
</dbReference>
<evidence type="ECO:0000256" key="10">
    <source>
        <dbReference type="ARBA" id="ARBA00022777"/>
    </source>
</evidence>
<keyword evidence="12 16" id="KW-0460">Magnesium</keyword>
<evidence type="ECO:0000256" key="9">
    <source>
        <dbReference type="ARBA" id="ARBA00022741"/>
    </source>
</evidence>
<evidence type="ECO:0000256" key="6">
    <source>
        <dbReference type="ARBA" id="ARBA00018587"/>
    </source>
</evidence>
<feature type="domain" description="Pyruvate kinase C-terminal" evidence="18">
    <location>
        <begin position="370"/>
        <end position="483"/>
    </location>
</feature>
<evidence type="ECO:0000313" key="20">
    <source>
        <dbReference type="Proteomes" id="UP000002028"/>
    </source>
</evidence>
<dbReference type="AlphaFoldDB" id="D2QJK4"/>
<keyword evidence="9" id="KW-0547">Nucleotide-binding</keyword>
<evidence type="ECO:0000259" key="17">
    <source>
        <dbReference type="Pfam" id="PF00224"/>
    </source>
</evidence>
<comment type="pathway">
    <text evidence="3 16">Carbohydrate degradation; glycolysis; pyruvate from D-glyceraldehyde 3-phosphate: step 5/5.</text>
</comment>
<keyword evidence="8" id="KW-0479">Metal-binding</keyword>
<evidence type="ECO:0000256" key="13">
    <source>
        <dbReference type="ARBA" id="ARBA00023152"/>
    </source>
</evidence>
<evidence type="ECO:0000256" key="7">
    <source>
        <dbReference type="ARBA" id="ARBA00022679"/>
    </source>
</evidence>
<dbReference type="KEGG" id="sli:Slin_4063"/>
<dbReference type="Gene3D" id="3.40.1380.20">
    <property type="entry name" value="Pyruvate kinase, C-terminal domain"/>
    <property type="match status" value="1"/>
</dbReference>
<dbReference type="FunFam" id="3.20.20.60:FF:000025">
    <property type="entry name" value="Pyruvate kinase"/>
    <property type="match status" value="1"/>
</dbReference>
<dbReference type="Gene3D" id="3.20.20.60">
    <property type="entry name" value="Phosphoenolpyruvate-binding domains"/>
    <property type="match status" value="1"/>
</dbReference>
<dbReference type="Proteomes" id="UP000002028">
    <property type="component" value="Chromosome"/>
</dbReference>
<dbReference type="InterPro" id="IPR011037">
    <property type="entry name" value="Pyrv_Knase-like_insert_dom_sf"/>
</dbReference>
<name>D2QJK4_SPILD</name>
<dbReference type="UniPathway" id="UPA00109">
    <property type="reaction ID" value="UER00188"/>
</dbReference>
<keyword evidence="10 16" id="KW-0418">Kinase</keyword>
<dbReference type="NCBIfam" id="TIGR01064">
    <property type="entry name" value="pyruv_kin"/>
    <property type="match status" value="1"/>
</dbReference>
<evidence type="ECO:0000256" key="11">
    <source>
        <dbReference type="ARBA" id="ARBA00022840"/>
    </source>
</evidence>
<accession>D2QJK4</accession>